<proteinExistence type="predicted"/>
<name>A0A9N9FG54_9GLOM</name>
<reference evidence="2" key="1">
    <citation type="submission" date="2021-06" db="EMBL/GenBank/DDBJ databases">
        <authorList>
            <person name="Kallberg Y."/>
            <person name="Tangrot J."/>
            <person name="Rosling A."/>
        </authorList>
    </citation>
    <scope>NUCLEOTIDE SEQUENCE</scope>
    <source>
        <strain evidence="2">BR232B</strain>
    </source>
</reference>
<keyword evidence="3" id="KW-1185">Reference proteome</keyword>
<organism evidence="2 3">
    <name type="scientific">Paraglomus brasilianum</name>
    <dbReference type="NCBI Taxonomy" id="144538"/>
    <lineage>
        <taxon>Eukaryota</taxon>
        <taxon>Fungi</taxon>
        <taxon>Fungi incertae sedis</taxon>
        <taxon>Mucoromycota</taxon>
        <taxon>Glomeromycotina</taxon>
        <taxon>Glomeromycetes</taxon>
        <taxon>Paraglomerales</taxon>
        <taxon>Paraglomeraceae</taxon>
        <taxon>Paraglomus</taxon>
    </lineage>
</organism>
<dbReference type="EMBL" id="CAJVPI010000427">
    <property type="protein sequence ID" value="CAG8533702.1"/>
    <property type="molecule type" value="Genomic_DNA"/>
</dbReference>
<comment type="caution">
    <text evidence="2">The sequence shown here is derived from an EMBL/GenBank/DDBJ whole genome shotgun (WGS) entry which is preliminary data.</text>
</comment>
<evidence type="ECO:0000313" key="2">
    <source>
        <dbReference type="EMBL" id="CAG8533702.1"/>
    </source>
</evidence>
<evidence type="ECO:0000313" key="3">
    <source>
        <dbReference type="Proteomes" id="UP000789739"/>
    </source>
</evidence>
<dbReference type="Gene3D" id="3.90.79.10">
    <property type="entry name" value="Nucleoside Triphosphate Pyrophosphohydrolase"/>
    <property type="match status" value="1"/>
</dbReference>
<dbReference type="Pfam" id="PF00293">
    <property type="entry name" value="NUDIX"/>
    <property type="match status" value="1"/>
</dbReference>
<dbReference type="AlphaFoldDB" id="A0A9N9FG54"/>
<dbReference type="OrthoDB" id="447842at2759"/>
<sequence>MIAENNSEFWHRGCLESKNTTHTTDGARFFSNARAAILQTRTPTVHRRPRLFLVPTNEISFRDSESFEDCARREAKEEAGVEIESMSYVALDKYIDKTTGKLLDLRYHSWNSGVTVEKLVHDGK</sequence>
<accession>A0A9N9FG54</accession>
<dbReference type="InterPro" id="IPR015797">
    <property type="entry name" value="NUDIX_hydrolase-like_dom_sf"/>
</dbReference>
<gene>
    <name evidence="2" type="ORF">PBRASI_LOCUS4237</name>
</gene>
<protein>
    <submittedName>
        <fullName evidence="2">3484_t:CDS:1</fullName>
    </submittedName>
</protein>
<dbReference type="SUPFAM" id="SSF55811">
    <property type="entry name" value="Nudix"/>
    <property type="match status" value="1"/>
</dbReference>
<dbReference type="InterPro" id="IPR000086">
    <property type="entry name" value="NUDIX_hydrolase_dom"/>
</dbReference>
<dbReference type="Proteomes" id="UP000789739">
    <property type="component" value="Unassembled WGS sequence"/>
</dbReference>
<feature type="domain" description="Nudix hydrolase" evidence="1">
    <location>
        <begin position="62"/>
        <end position="90"/>
    </location>
</feature>
<evidence type="ECO:0000259" key="1">
    <source>
        <dbReference type="Pfam" id="PF00293"/>
    </source>
</evidence>